<feature type="domain" description="Endonuclease/exonuclease/phosphatase" evidence="1">
    <location>
        <begin position="4"/>
        <end position="141"/>
    </location>
</feature>
<proteinExistence type="predicted"/>
<organism evidence="2 3">
    <name type="scientific">Acacia crassicarpa</name>
    <name type="common">northern wattle</name>
    <dbReference type="NCBI Taxonomy" id="499986"/>
    <lineage>
        <taxon>Eukaryota</taxon>
        <taxon>Viridiplantae</taxon>
        <taxon>Streptophyta</taxon>
        <taxon>Embryophyta</taxon>
        <taxon>Tracheophyta</taxon>
        <taxon>Spermatophyta</taxon>
        <taxon>Magnoliopsida</taxon>
        <taxon>eudicotyledons</taxon>
        <taxon>Gunneridae</taxon>
        <taxon>Pentapetalae</taxon>
        <taxon>rosids</taxon>
        <taxon>fabids</taxon>
        <taxon>Fabales</taxon>
        <taxon>Fabaceae</taxon>
        <taxon>Caesalpinioideae</taxon>
        <taxon>mimosoid clade</taxon>
        <taxon>Acacieae</taxon>
        <taxon>Acacia</taxon>
    </lineage>
</organism>
<sequence length="162" mass="18405">MKLLSWNCQGLGRALTVKNLKNMVKKDRPSLIFLMETKINLERIKRLRLKCGFNHDLYVEPRGLSGGLAVWWSANISLTVLYKSRNIIHVVVDSISSDLPNYISFVYGPPKEGDRRIVWNILRSLASSVSGSWLAVGDFNDLISQNEKEGGNPRSMRKILNF</sequence>
<dbReference type="GO" id="GO:0003824">
    <property type="term" value="F:catalytic activity"/>
    <property type="evidence" value="ECO:0007669"/>
    <property type="project" value="InterPro"/>
</dbReference>
<dbReference type="Gene3D" id="3.60.10.10">
    <property type="entry name" value="Endonuclease/exonuclease/phosphatase"/>
    <property type="match status" value="1"/>
</dbReference>
<dbReference type="AlphaFoldDB" id="A0AAE1TB87"/>
<evidence type="ECO:0000313" key="2">
    <source>
        <dbReference type="EMBL" id="KAK4279407.1"/>
    </source>
</evidence>
<dbReference type="SUPFAM" id="SSF56219">
    <property type="entry name" value="DNase I-like"/>
    <property type="match status" value="1"/>
</dbReference>
<evidence type="ECO:0000259" key="1">
    <source>
        <dbReference type="Pfam" id="PF03372"/>
    </source>
</evidence>
<keyword evidence="3" id="KW-1185">Reference proteome</keyword>
<dbReference type="EMBL" id="JAWXYG010000002">
    <property type="protein sequence ID" value="KAK4279407.1"/>
    <property type="molecule type" value="Genomic_DNA"/>
</dbReference>
<evidence type="ECO:0000313" key="3">
    <source>
        <dbReference type="Proteomes" id="UP001293593"/>
    </source>
</evidence>
<protein>
    <recommendedName>
        <fullName evidence="1">Endonuclease/exonuclease/phosphatase domain-containing protein</fullName>
    </recommendedName>
</protein>
<comment type="caution">
    <text evidence="2">The sequence shown here is derived from an EMBL/GenBank/DDBJ whole genome shotgun (WGS) entry which is preliminary data.</text>
</comment>
<dbReference type="PANTHER" id="PTHR35218:SF9">
    <property type="entry name" value="ENDONUCLEASE_EXONUCLEASE_PHOSPHATASE DOMAIN-CONTAINING PROTEIN"/>
    <property type="match status" value="1"/>
</dbReference>
<accession>A0AAE1TB87</accession>
<dbReference type="Pfam" id="PF03372">
    <property type="entry name" value="Exo_endo_phos"/>
    <property type="match status" value="1"/>
</dbReference>
<dbReference type="InterPro" id="IPR036691">
    <property type="entry name" value="Endo/exonu/phosph_ase_sf"/>
</dbReference>
<dbReference type="InterPro" id="IPR005135">
    <property type="entry name" value="Endo/exonuclease/phosphatase"/>
</dbReference>
<name>A0AAE1TB87_9FABA</name>
<dbReference type="Proteomes" id="UP001293593">
    <property type="component" value="Unassembled WGS sequence"/>
</dbReference>
<dbReference type="PANTHER" id="PTHR35218">
    <property type="entry name" value="RNASE H DOMAIN-CONTAINING PROTEIN"/>
    <property type="match status" value="1"/>
</dbReference>
<reference evidence="2" key="1">
    <citation type="submission" date="2023-10" db="EMBL/GenBank/DDBJ databases">
        <title>Chromosome-level genome of the transformable northern wattle, Acacia crassicarpa.</title>
        <authorList>
            <person name="Massaro I."/>
            <person name="Sinha N.R."/>
            <person name="Poethig S."/>
            <person name="Leichty A.R."/>
        </authorList>
    </citation>
    <scope>NUCLEOTIDE SEQUENCE</scope>
    <source>
        <strain evidence="2">Acra3RX</strain>
        <tissue evidence="2">Leaf</tissue>
    </source>
</reference>
<gene>
    <name evidence="2" type="ORF">QN277_011193</name>
</gene>